<dbReference type="AlphaFoldDB" id="A0A7G7CQG6"/>
<keyword evidence="1" id="KW-1133">Transmembrane helix</keyword>
<dbReference type="RefSeq" id="WP_185176206.1">
    <property type="nucleotide sequence ID" value="NZ_CP059404.1"/>
</dbReference>
<name>A0A7G7CQG6_9CORY</name>
<protein>
    <submittedName>
        <fullName evidence="2">Uncharacterized protein</fullName>
    </submittedName>
</protein>
<dbReference type="KEGG" id="cik:H0194_01915"/>
<evidence type="ECO:0000313" key="2">
    <source>
        <dbReference type="EMBL" id="QNE89832.1"/>
    </source>
</evidence>
<organism evidence="2 3">
    <name type="scientific">Corynebacterium incognita</name>
    <dbReference type="NCBI Taxonomy" id="2754725"/>
    <lineage>
        <taxon>Bacteria</taxon>
        <taxon>Bacillati</taxon>
        <taxon>Actinomycetota</taxon>
        <taxon>Actinomycetes</taxon>
        <taxon>Mycobacteriales</taxon>
        <taxon>Corynebacteriaceae</taxon>
        <taxon>Corynebacterium</taxon>
    </lineage>
</organism>
<reference evidence="2 3" key="1">
    <citation type="submission" date="2020-07" db="EMBL/GenBank/DDBJ databases">
        <title>Complete genome and description of Corynebacterium incognita strain Marseille-Q3630 sp. nov.</title>
        <authorList>
            <person name="Boxberger M."/>
        </authorList>
    </citation>
    <scope>NUCLEOTIDE SEQUENCE [LARGE SCALE GENOMIC DNA]</scope>
    <source>
        <strain evidence="2 3">Marseille-Q3630</strain>
    </source>
</reference>
<feature type="transmembrane region" description="Helical" evidence="1">
    <location>
        <begin position="46"/>
        <end position="66"/>
    </location>
</feature>
<keyword evidence="1" id="KW-0472">Membrane</keyword>
<evidence type="ECO:0000256" key="1">
    <source>
        <dbReference type="SAM" id="Phobius"/>
    </source>
</evidence>
<proteinExistence type="predicted"/>
<keyword evidence="1" id="KW-0812">Transmembrane</keyword>
<dbReference type="EMBL" id="CP059404">
    <property type="protein sequence ID" value="QNE89832.1"/>
    <property type="molecule type" value="Genomic_DNA"/>
</dbReference>
<gene>
    <name evidence="2" type="ORF">H0194_01915</name>
</gene>
<feature type="transmembrane region" description="Helical" evidence="1">
    <location>
        <begin position="21"/>
        <end position="40"/>
    </location>
</feature>
<keyword evidence="3" id="KW-1185">Reference proteome</keyword>
<accession>A0A7G7CQG6</accession>
<sequence length="78" mass="8565">MSMQRRPNNPIEVRKQQVRTYSRNAVVWTAGGVLGGLAAGLLLEGFALYLIIGLVVAVAGGGYNYMKVQQIVNHKDEY</sequence>
<evidence type="ECO:0000313" key="3">
    <source>
        <dbReference type="Proteomes" id="UP000515743"/>
    </source>
</evidence>
<dbReference type="Proteomes" id="UP000515743">
    <property type="component" value="Chromosome"/>
</dbReference>